<name>A0ABS6KEJ1_9FIRM</name>
<dbReference type="Proteomes" id="UP001314681">
    <property type="component" value="Unassembled WGS sequence"/>
</dbReference>
<accession>A0ABS6KEJ1</accession>
<reference evidence="1 2" key="1">
    <citation type="submission" date="2021-06" db="EMBL/GenBank/DDBJ databases">
        <title>Description of novel taxa of the family Lachnospiraceae.</title>
        <authorList>
            <person name="Chaplin A.V."/>
            <person name="Sokolova S.R."/>
            <person name="Pikina A.P."/>
            <person name="Korzhanova M."/>
            <person name="Belova V."/>
            <person name="Korostin D."/>
            <person name="Efimov B.A."/>
        </authorList>
    </citation>
    <scope>NUCLEOTIDE SEQUENCE [LARGE SCALE GENOMIC DNA]</scope>
    <source>
        <strain evidence="1 2">ASD4241</strain>
    </source>
</reference>
<sequence>MINEKQEALDYLQGKHIQEDNMYRTCLIIARYYKEEGLKHVDIRNTIFDWAGQYHIYIKHDLNAIITYVMSNPLPLKEKTVKINQKDRDTISRITTNPKTRLVALALLCYAKAYGNKNREFHISSVSLGAWIGMHRSQLKRRYIQELIDFEYLEELEKPKNNYTWSNPQNTKYRIQASLHNSGEYELVQNDIRKLYEEVFS</sequence>
<comment type="caution">
    <text evidence="1">The sequence shown here is derived from an EMBL/GenBank/DDBJ whole genome shotgun (WGS) entry which is preliminary data.</text>
</comment>
<protein>
    <submittedName>
        <fullName evidence="1">Uncharacterized protein</fullName>
    </submittedName>
</protein>
<dbReference type="RefSeq" id="WP_158355398.1">
    <property type="nucleotide sequence ID" value="NZ_JAHQCX010000026.1"/>
</dbReference>
<keyword evidence="2" id="KW-1185">Reference proteome</keyword>
<organism evidence="1 2">
    <name type="scientific">Diplocloster modestus</name>
    <dbReference type="NCBI Taxonomy" id="2850322"/>
    <lineage>
        <taxon>Bacteria</taxon>
        <taxon>Bacillati</taxon>
        <taxon>Bacillota</taxon>
        <taxon>Clostridia</taxon>
        <taxon>Lachnospirales</taxon>
        <taxon>Lachnospiraceae</taxon>
        <taxon>Diplocloster</taxon>
    </lineage>
</organism>
<evidence type="ECO:0000313" key="2">
    <source>
        <dbReference type="Proteomes" id="UP001314681"/>
    </source>
</evidence>
<gene>
    <name evidence="1" type="ORF">KTH90_23380</name>
</gene>
<dbReference type="EMBL" id="JAHQCX010000026">
    <property type="protein sequence ID" value="MBU9728937.1"/>
    <property type="molecule type" value="Genomic_DNA"/>
</dbReference>
<proteinExistence type="predicted"/>
<evidence type="ECO:0000313" key="1">
    <source>
        <dbReference type="EMBL" id="MBU9728937.1"/>
    </source>
</evidence>